<dbReference type="EMBL" id="BCNV01000005">
    <property type="protein sequence ID" value="GAS84264.1"/>
    <property type="molecule type" value="Genomic_DNA"/>
</dbReference>
<name>A0A100VQM9_PAEAM</name>
<dbReference type="RefSeq" id="WP_062836696.1">
    <property type="nucleotide sequence ID" value="NZ_BCNV01000005.1"/>
</dbReference>
<protein>
    <submittedName>
        <fullName evidence="1">Uncharacterized protein</fullName>
    </submittedName>
</protein>
<proteinExistence type="predicted"/>
<reference evidence="2" key="2">
    <citation type="submission" date="2016-01" db="EMBL/GenBank/DDBJ databases">
        <title>Draft Genome Sequence of Paenibacillus amylolyticus Heshi-A3 that Was Isolated from Fermented Rice Bran with Aging Salted Mackerel, Which Was Named Heshiko as Traditional Fermented Seafood in Japan.</title>
        <authorList>
            <person name="Akuzawa S."/>
            <person name="Nakagawa J."/>
            <person name="Kanekatsu T."/>
            <person name="Kubota E."/>
            <person name="Ohtake R."/>
            <person name="Suzuki T."/>
            <person name="Kanesaki Y."/>
        </authorList>
    </citation>
    <scope>NUCLEOTIDE SEQUENCE [LARGE SCALE GENOMIC DNA]</scope>
    <source>
        <strain evidence="2">Heshi-A3</strain>
    </source>
</reference>
<dbReference type="Proteomes" id="UP000069697">
    <property type="component" value="Unassembled WGS sequence"/>
</dbReference>
<dbReference type="AlphaFoldDB" id="A0A100VQM9"/>
<comment type="caution">
    <text evidence="1">The sequence shown here is derived from an EMBL/GenBank/DDBJ whole genome shotgun (WGS) entry which is preliminary data.</text>
</comment>
<gene>
    <name evidence="1" type="ORF">PAHA3_4367</name>
</gene>
<sequence>MAKLFEVDETSNFIEISFLYSIPGEHEGSAFNLKYYRNNKLVREQRVGWTNLILKSLLKQLSDFPNVMDNDSFEHFEKHFEFQWIKEYNTNDYMLILSDVGHLHAIKVSSDALNHFGKQLSKELEDAPQS</sequence>
<evidence type="ECO:0000313" key="2">
    <source>
        <dbReference type="Proteomes" id="UP000069697"/>
    </source>
</evidence>
<organism evidence="1 2">
    <name type="scientific">Paenibacillus amylolyticus</name>
    <dbReference type="NCBI Taxonomy" id="1451"/>
    <lineage>
        <taxon>Bacteria</taxon>
        <taxon>Bacillati</taxon>
        <taxon>Bacillota</taxon>
        <taxon>Bacilli</taxon>
        <taxon>Bacillales</taxon>
        <taxon>Paenibacillaceae</taxon>
        <taxon>Paenibacillus</taxon>
    </lineage>
</organism>
<evidence type="ECO:0000313" key="1">
    <source>
        <dbReference type="EMBL" id="GAS84264.1"/>
    </source>
</evidence>
<accession>A0A100VQM9</accession>
<reference evidence="1 2" key="1">
    <citation type="journal article" date="2016" name="Genome Announc.">
        <title>Draft Genome Sequence of Paenibacillus amylolyticus Heshi-A3, Isolated from Fermented Rice Bran in a Japanese Fermented Seafood Dish.</title>
        <authorList>
            <person name="Akuzawa S."/>
            <person name="Nagaoka J."/>
            <person name="Kanekatsu M."/>
            <person name="Kubota E."/>
            <person name="Ohtake R."/>
            <person name="Suzuki T."/>
            <person name="Kanesaki Y."/>
        </authorList>
    </citation>
    <scope>NUCLEOTIDE SEQUENCE [LARGE SCALE GENOMIC DNA]</scope>
    <source>
        <strain evidence="1 2">Heshi-A3</strain>
    </source>
</reference>